<accession>A0A0G0N0V5</accession>
<protein>
    <submittedName>
        <fullName evidence="1">Uncharacterized protein</fullName>
    </submittedName>
</protein>
<dbReference type="EMBL" id="LBWK01000001">
    <property type="protein sequence ID" value="KKR06481.1"/>
    <property type="molecule type" value="Genomic_DNA"/>
</dbReference>
<gene>
    <name evidence="1" type="ORF">UT34_C0001G0522</name>
</gene>
<evidence type="ECO:0000313" key="1">
    <source>
        <dbReference type="EMBL" id="KKR06481.1"/>
    </source>
</evidence>
<proteinExistence type="predicted"/>
<dbReference type="STRING" id="1619100.UT34_C0001G0522"/>
<dbReference type="Proteomes" id="UP000034799">
    <property type="component" value="Unassembled WGS sequence"/>
</dbReference>
<comment type="caution">
    <text evidence="1">The sequence shown here is derived from an EMBL/GenBank/DDBJ whole genome shotgun (WGS) entry which is preliminary data.</text>
</comment>
<reference evidence="1 2" key="1">
    <citation type="journal article" date="2015" name="Nature">
        <title>rRNA introns, odd ribosomes, and small enigmatic genomes across a large radiation of phyla.</title>
        <authorList>
            <person name="Brown C.T."/>
            <person name="Hug L.A."/>
            <person name="Thomas B.C."/>
            <person name="Sharon I."/>
            <person name="Castelle C.J."/>
            <person name="Singh A."/>
            <person name="Wilkins M.J."/>
            <person name="Williams K.H."/>
            <person name="Banfield J.F."/>
        </authorList>
    </citation>
    <scope>NUCLEOTIDE SEQUENCE [LARGE SCALE GENOMIC DNA]</scope>
</reference>
<dbReference type="AlphaFoldDB" id="A0A0G0N0V5"/>
<organism evidence="1 2">
    <name type="scientific">candidate division WS6 bacterium GW2011_GWF2_39_15</name>
    <dbReference type="NCBI Taxonomy" id="1619100"/>
    <lineage>
        <taxon>Bacteria</taxon>
        <taxon>Candidatus Dojkabacteria</taxon>
    </lineage>
</organism>
<sequence length="823" mass="95584">MSTSFGQRENPFEVDFDLVSLEEAIETISKESNVYAVTFPREAFGFPAVNLSDKSVDIGDKVRDADEEYSPYGGRKETYRYSNVDEGEGALVRLKDRMENHQYQKFLENLWKVAQEREVRERYRSIDIDTLSDLPAFKLPQSINSPTDICPVLGPVLYDKLFIPNADSFTVILCDACPANLWIHYKTQDGHDVIASIYFSIFDHVEENGKIYRKYAYNIKPETSEYGSETYLSIVETPGRKVVNNVRRGEGKKTEAYDGYEFIEDETELPLAQEEMRKKRSNYSKEALVFGGWMRKADDFMKEVIRHSDISDLREVSRSVKRYSIKNGRGETLEELAHLRSLLSPWLPVFDQEHVMPHWLKHIPEESDLLSYLVMSLGEKEDGRVLKFLEELNTDLHLGEGYITRRKKNIKIVSSLLAIFNIERGYLAAVKEYPWNSVSSEPFETLQEIIWFRDPFGYVINSRHKEESALKEYRKELGKGMGNAAGRKNYEEHLPVRGRIVQLAFPGFGFKERSEPLVSYLSLEDIHRIKERKRILEKLLKRPSILTLKLWRALKWAQPSPWRMRSTSIERHGLLSDEVTINPLDREITDLQMRITLAGEDLEEVNGMSHLISDSSDEASEVVLSRIYRAAERSGIDITVEKASEIRDRIMMEPAPLAESEKLDLITQKLQHVLKTFSLRELFKEIKKMPFTAQFIMYHRLGYNHPEFIDINHHQIKYIIESYFDNNSYEYYKAVQLIARLLSEKGNKRYHLAQLRKFTKERDEKILAEGRSLRNADQPPEEAESLLENQDSVISEVVPSSDVEAAPEDTNTWFGKFPDERPF</sequence>
<evidence type="ECO:0000313" key="2">
    <source>
        <dbReference type="Proteomes" id="UP000034799"/>
    </source>
</evidence>
<name>A0A0G0N0V5_9BACT</name>